<keyword evidence="5" id="KW-0413">Isomerase</keyword>
<comment type="catalytic activity">
    <reaction evidence="6">
        <text>chorismate = prephenate</text>
        <dbReference type="Rhea" id="RHEA:13897"/>
        <dbReference type="ChEBI" id="CHEBI:29748"/>
        <dbReference type="ChEBI" id="CHEBI:29934"/>
        <dbReference type="EC" id="5.4.99.5"/>
    </reaction>
    <physiologicalReaction direction="left-to-right" evidence="6">
        <dbReference type="Rhea" id="RHEA:13898"/>
    </physiologicalReaction>
</comment>
<keyword evidence="8" id="KW-1185">Reference proteome</keyword>
<dbReference type="SUPFAM" id="SSF48600">
    <property type="entry name" value="Chorismate mutase II"/>
    <property type="match status" value="1"/>
</dbReference>
<dbReference type="OrthoDB" id="191918at2759"/>
<evidence type="ECO:0000256" key="3">
    <source>
        <dbReference type="ARBA" id="ARBA00022490"/>
    </source>
</evidence>
<dbReference type="RefSeq" id="XP_067478687.1">
    <property type="nucleotide sequence ID" value="XM_067619381.1"/>
</dbReference>
<keyword evidence="4" id="KW-0584">Phenylalanine biosynthesis</keyword>
<keyword evidence="4" id="KW-0028">Amino-acid biosynthesis</keyword>
<reference evidence="8" key="1">
    <citation type="journal article" date="2017" name="Genome Biol.">
        <title>Comparative genomics reveals high biological diversity and specific adaptations in the industrially and medically important fungal genus Aspergillus.</title>
        <authorList>
            <person name="de Vries R.P."/>
            <person name="Riley R."/>
            <person name="Wiebenga A."/>
            <person name="Aguilar-Osorio G."/>
            <person name="Amillis S."/>
            <person name="Uchima C.A."/>
            <person name="Anderluh G."/>
            <person name="Asadollahi M."/>
            <person name="Askin M."/>
            <person name="Barry K."/>
            <person name="Battaglia E."/>
            <person name="Bayram O."/>
            <person name="Benocci T."/>
            <person name="Braus-Stromeyer S.A."/>
            <person name="Caldana C."/>
            <person name="Canovas D."/>
            <person name="Cerqueira G.C."/>
            <person name="Chen F."/>
            <person name="Chen W."/>
            <person name="Choi C."/>
            <person name="Clum A."/>
            <person name="Dos Santos R.A."/>
            <person name="Damasio A.R."/>
            <person name="Diallinas G."/>
            <person name="Emri T."/>
            <person name="Fekete E."/>
            <person name="Flipphi M."/>
            <person name="Freyberg S."/>
            <person name="Gallo A."/>
            <person name="Gournas C."/>
            <person name="Habgood R."/>
            <person name="Hainaut M."/>
            <person name="Harispe M.L."/>
            <person name="Henrissat B."/>
            <person name="Hilden K.S."/>
            <person name="Hope R."/>
            <person name="Hossain A."/>
            <person name="Karabika E."/>
            <person name="Karaffa L."/>
            <person name="Karanyi Z."/>
            <person name="Krasevec N."/>
            <person name="Kuo A."/>
            <person name="Kusch H."/>
            <person name="LaButti K."/>
            <person name="Lagendijk E.L."/>
            <person name="Lapidus A."/>
            <person name="Levasseur A."/>
            <person name="Lindquist E."/>
            <person name="Lipzen A."/>
            <person name="Logrieco A.F."/>
            <person name="MacCabe A."/>
            <person name="Maekelae M.R."/>
            <person name="Malavazi I."/>
            <person name="Melin P."/>
            <person name="Meyer V."/>
            <person name="Mielnichuk N."/>
            <person name="Miskei M."/>
            <person name="Molnar A.P."/>
            <person name="Mule G."/>
            <person name="Ngan C.Y."/>
            <person name="Orejas M."/>
            <person name="Orosz E."/>
            <person name="Ouedraogo J.P."/>
            <person name="Overkamp K.M."/>
            <person name="Park H.-S."/>
            <person name="Perrone G."/>
            <person name="Piumi F."/>
            <person name="Punt P.J."/>
            <person name="Ram A.F."/>
            <person name="Ramon A."/>
            <person name="Rauscher S."/>
            <person name="Record E."/>
            <person name="Riano-Pachon D.M."/>
            <person name="Robert V."/>
            <person name="Roehrig J."/>
            <person name="Ruller R."/>
            <person name="Salamov A."/>
            <person name="Salih N.S."/>
            <person name="Samson R.A."/>
            <person name="Sandor E."/>
            <person name="Sanguinetti M."/>
            <person name="Schuetze T."/>
            <person name="Sepcic K."/>
            <person name="Shelest E."/>
            <person name="Sherlock G."/>
            <person name="Sophianopoulou V."/>
            <person name="Squina F.M."/>
            <person name="Sun H."/>
            <person name="Susca A."/>
            <person name="Todd R.B."/>
            <person name="Tsang A."/>
            <person name="Unkles S.E."/>
            <person name="van de Wiele N."/>
            <person name="van Rossen-Uffink D."/>
            <person name="Oliveira J.V."/>
            <person name="Vesth T.C."/>
            <person name="Visser J."/>
            <person name="Yu J.-H."/>
            <person name="Zhou M."/>
            <person name="Andersen M.R."/>
            <person name="Archer D.B."/>
            <person name="Baker S.E."/>
            <person name="Benoit I."/>
            <person name="Brakhage A.A."/>
            <person name="Braus G.H."/>
            <person name="Fischer R."/>
            <person name="Frisvad J.C."/>
            <person name="Goldman G.H."/>
            <person name="Houbraken J."/>
            <person name="Oakley B."/>
            <person name="Pocsi I."/>
            <person name="Scazzocchio C."/>
            <person name="Seiboth B."/>
            <person name="vanKuyk P.A."/>
            <person name="Wortman J."/>
            <person name="Dyer P.S."/>
            <person name="Grigoriev I.V."/>
        </authorList>
    </citation>
    <scope>NUCLEOTIDE SEQUENCE [LARGE SCALE GENOMIC DNA]</scope>
    <source>
        <strain evidence="8">CBS 101740 / IMI 381727 / IBT 21946</strain>
    </source>
</reference>
<dbReference type="PANTHER" id="PTHR21145">
    <property type="entry name" value="CHORISMATE MUTASE"/>
    <property type="match status" value="1"/>
</dbReference>
<dbReference type="AlphaFoldDB" id="A0A1L9UIM1"/>
<name>A0A1L9UIM1_ASPBC</name>
<dbReference type="GO" id="GO:0004106">
    <property type="term" value="F:chorismate mutase activity"/>
    <property type="evidence" value="ECO:0007669"/>
    <property type="project" value="UniProtKB-EC"/>
</dbReference>
<dbReference type="STRING" id="767769.A0A1L9UIM1"/>
<gene>
    <name evidence="7" type="ORF">ASPBRDRAFT_154790</name>
</gene>
<protein>
    <recommendedName>
        <fullName evidence="2">chorismate mutase</fullName>
        <ecNumber evidence="2">5.4.99.5</ecNumber>
    </recommendedName>
</protein>
<evidence type="ECO:0000256" key="2">
    <source>
        <dbReference type="ARBA" id="ARBA00012404"/>
    </source>
</evidence>
<sequence length="267" mass="30214">MDGATASPSNAHKTLDLQLIRSRLIRLEDTIIFRLIERSQYPLNKHIYIPGAIAIPNSNLSLLDFLLQEQERLHSQLGRFESQDQCPFFPDAVRNPILHPPEYPSILHENDVNINHDLKLRYINTIVPLICGQKDCLPGLVDTNPGSTATCDIACLQSLSQRIHLGKFSAEAIFQSEPTTFIDLIRRRDLRGLSAALDQRCMEDGVVERLRLKATTYGTVSVVPAAHCRKIAADAVSTLYWGLVFPLVRRVEVEYLMQRLRGTEWES</sequence>
<dbReference type="InterPro" id="IPR037039">
    <property type="entry name" value="CM_AroQ_sf_eucaryotic"/>
</dbReference>
<evidence type="ECO:0000256" key="5">
    <source>
        <dbReference type="ARBA" id="ARBA00023235"/>
    </source>
</evidence>
<evidence type="ECO:0000256" key="6">
    <source>
        <dbReference type="ARBA" id="ARBA00023979"/>
    </source>
</evidence>
<keyword evidence="3" id="KW-0963">Cytoplasm</keyword>
<dbReference type="EMBL" id="KV878685">
    <property type="protein sequence ID" value="OJJ71439.1"/>
    <property type="molecule type" value="Genomic_DNA"/>
</dbReference>
<dbReference type="PROSITE" id="PS51169">
    <property type="entry name" value="CHORISMATE_MUT_3"/>
    <property type="match status" value="1"/>
</dbReference>
<dbReference type="Gene3D" id="1.10.590.10">
    <property type="entry name" value="Chorismate mutase, AroQ class superfamily, eukaryotic"/>
    <property type="match status" value="1"/>
</dbReference>
<dbReference type="VEuPathDB" id="FungiDB:ASPBRDRAFT_154790"/>
<dbReference type="PANTHER" id="PTHR21145:SF12">
    <property type="entry name" value="CHORISMATE MUTASE"/>
    <property type="match status" value="1"/>
</dbReference>
<evidence type="ECO:0000313" key="7">
    <source>
        <dbReference type="EMBL" id="OJJ71439.1"/>
    </source>
</evidence>
<dbReference type="InterPro" id="IPR036263">
    <property type="entry name" value="Chorismate_II_sf"/>
</dbReference>
<evidence type="ECO:0000256" key="4">
    <source>
        <dbReference type="ARBA" id="ARBA00023222"/>
    </source>
</evidence>
<proteinExistence type="predicted"/>
<evidence type="ECO:0000256" key="1">
    <source>
        <dbReference type="ARBA" id="ARBA00004496"/>
    </source>
</evidence>
<keyword evidence="4" id="KW-0057">Aromatic amino acid biosynthesis</keyword>
<dbReference type="InterPro" id="IPR008238">
    <property type="entry name" value="Chorismate_mutase_AroQ_euk"/>
</dbReference>
<dbReference type="EC" id="5.4.99.5" evidence="2"/>
<dbReference type="NCBIfam" id="TIGR01802">
    <property type="entry name" value="CM_pl-yst"/>
    <property type="match status" value="1"/>
</dbReference>
<dbReference type="GO" id="GO:0005737">
    <property type="term" value="C:cytoplasm"/>
    <property type="evidence" value="ECO:0007669"/>
    <property type="project" value="UniProtKB-SubCell"/>
</dbReference>
<dbReference type="GeneID" id="93571869"/>
<dbReference type="GO" id="GO:0009094">
    <property type="term" value="P:L-phenylalanine biosynthetic process"/>
    <property type="evidence" value="ECO:0007669"/>
    <property type="project" value="UniProtKB-KW"/>
</dbReference>
<dbReference type="GO" id="GO:0046417">
    <property type="term" value="P:chorismate metabolic process"/>
    <property type="evidence" value="ECO:0007669"/>
    <property type="project" value="InterPro"/>
</dbReference>
<accession>A0A1L9UIM1</accession>
<dbReference type="Proteomes" id="UP000184499">
    <property type="component" value="Unassembled WGS sequence"/>
</dbReference>
<comment type="subcellular location">
    <subcellularLocation>
        <location evidence="1">Cytoplasm</location>
    </subcellularLocation>
</comment>
<organism evidence="7 8">
    <name type="scientific">Aspergillus brasiliensis (strain CBS 101740 / IMI 381727 / IBT 21946)</name>
    <dbReference type="NCBI Taxonomy" id="767769"/>
    <lineage>
        <taxon>Eukaryota</taxon>
        <taxon>Fungi</taxon>
        <taxon>Dikarya</taxon>
        <taxon>Ascomycota</taxon>
        <taxon>Pezizomycotina</taxon>
        <taxon>Eurotiomycetes</taxon>
        <taxon>Eurotiomycetidae</taxon>
        <taxon>Eurotiales</taxon>
        <taxon>Aspergillaceae</taxon>
        <taxon>Aspergillus</taxon>
        <taxon>Aspergillus subgen. Circumdati</taxon>
    </lineage>
</organism>
<dbReference type="UniPathway" id="UPA00120">
    <property type="reaction ID" value="UER00203"/>
</dbReference>
<evidence type="ECO:0000313" key="8">
    <source>
        <dbReference type="Proteomes" id="UP000184499"/>
    </source>
</evidence>